<dbReference type="FunFam" id="3.40.50.620:FF:000206">
    <property type="entry name" value="Universal stress protein family protein"/>
    <property type="match status" value="1"/>
</dbReference>
<reference evidence="2" key="1">
    <citation type="journal article" date="2023" name="Plant J.">
        <title>The genome of the king protea, Protea cynaroides.</title>
        <authorList>
            <person name="Chang J."/>
            <person name="Duong T.A."/>
            <person name="Schoeman C."/>
            <person name="Ma X."/>
            <person name="Roodt D."/>
            <person name="Barker N."/>
            <person name="Li Z."/>
            <person name="Van de Peer Y."/>
            <person name="Mizrachi E."/>
        </authorList>
    </citation>
    <scope>NUCLEOTIDE SEQUENCE</scope>
    <source>
        <tissue evidence="2">Young leaves</tissue>
    </source>
</reference>
<dbReference type="AlphaFoldDB" id="A0A9Q0H6D5"/>
<dbReference type="PANTHER" id="PTHR46100">
    <property type="entry name" value="IMP2'P"/>
    <property type="match status" value="1"/>
</dbReference>
<feature type="domain" description="UspA" evidence="1">
    <location>
        <begin position="5"/>
        <end position="158"/>
    </location>
</feature>
<dbReference type="InterPro" id="IPR006016">
    <property type="entry name" value="UspA"/>
</dbReference>
<evidence type="ECO:0000313" key="2">
    <source>
        <dbReference type="EMBL" id="KAJ4960059.1"/>
    </source>
</evidence>
<keyword evidence="3" id="KW-1185">Reference proteome</keyword>
<dbReference type="OrthoDB" id="843225at2759"/>
<dbReference type="SUPFAM" id="SSF52402">
    <property type="entry name" value="Adenine nucleotide alpha hydrolases-like"/>
    <property type="match status" value="1"/>
</dbReference>
<dbReference type="Pfam" id="PF00582">
    <property type="entry name" value="Usp"/>
    <property type="match status" value="1"/>
</dbReference>
<dbReference type="PANTHER" id="PTHR46100:SF17">
    <property type="entry name" value="ADENINE NUCLEOTIDE ALPHA HYDROLASE-LIKE SUPERFAMILY PROTEIN"/>
    <property type="match status" value="1"/>
</dbReference>
<dbReference type="InterPro" id="IPR014729">
    <property type="entry name" value="Rossmann-like_a/b/a_fold"/>
</dbReference>
<dbReference type="InterPro" id="IPR006015">
    <property type="entry name" value="Universal_stress_UspA"/>
</dbReference>
<protein>
    <recommendedName>
        <fullName evidence="1">UspA domain-containing protein</fullName>
    </recommendedName>
</protein>
<comment type="caution">
    <text evidence="2">The sequence shown here is derived from an EMBL/GenBank/DDBJ whole genome shotgun (WGS) entry which is preliminary data.</text>
</comment>
<sequence length="164" mass="17611">MALRRNVGVAVDFSPCSREALKWASENLVGKGDQLILINVQPSSDYEQGVVQLWQATGSPLIPLMEFSDSNITKNYGIKPDAETLSLLNTLSKQNGIEVMAKIYWGDAGLKICKAVADVPLNCLVVGSRGLTGVKRALLGSVSRYVVNHAVCPVTVVKDSQSGH</sequence>
<gene>
    <name evidence="2" type="ORF">NE237_019969</name>
</gene>
<proteinExistence type="predicted"/>
<organism evidence="2 3">
    <name type="scientific">Protea cynaroides</name>
    <dbReference type="NCBI Taxonomy" id="273540"/>
    <lineage>
        <taxon>Eukaryota</taxon>
        <taxon>Viridiplantae</taxon>
        <taxon>Streptophyta</taxon>
        <taxon>Embryophyta</taxon>
        <taxon>Tracheophyta</taxon>
        <taxon>Spermatophyta</taxon>
        <taxon>Magnoliopsida</taxon>
        <taxon>Proteales</taxon>
        <taxon>Proteaceae</taxon>
        <taxon>Protea</taxon>
    </lineage>
</organism>
<dbReference type="EMBL" id="JAMYWD010000009">
    <property type="protein sequence ID" value="KAJ4960059.1"/>
    <property type="molecule type" value="Genomic_DNA"/>
</dbReference>
<evidence type="ECO:0000259" key="1">
    <source>
        <dbReference type="Pfam" id="PF00582"/>
    </source>
</evidence>
<name>A0A9Q0H6D5_9MAGN</name>
<dbReference type="PRINTS" id="PR01438">
    <property type="entry name" value="UNVRSLSTRESS"/>
</dbReference>
<dbReference type="Gene3D" id="3.40.50.620">
    <property type="entry name" value="HUPs"/>
    <property type="match status" value="1"/>
</dbReference>
<accession>A0A9Q0H6D5</accession>
<dbReference type="CDD" id="cd23659">
    <property type="entry name" value="USP_At3g01520-like"/>
    <property type="match status" value="1"/>
</dbReference>
<evidence type="ECO:0000313" key="3">
    <source>
        <dbReference type="Proteomes" id="UP001141806"/>
    </source>
</evidence>
<dbReference type="Proteomes" id="UP001141806">
    <property type="component" value="Unassembled WGS sequence"/>
</dbReference>